<evidence type="ECO:0000313" key="8">
    <source>
        <dbReference type="Proteomes" id="UP000466952"/>
    </source>
</evidence>
<evidence type="ECO:0000313" key="2">
    <source>
        <dbReference type="EMBL" id="KAB4181725.1"/>
    </source>
</evidence>
<dbReference type="Proteomes" id="UP000487221">
    <property type="component" value="Unassembled WGS sequence"/>
</dbReference>
<proteinExistence type="predicted"/>
<organism evidence="3 8">
    <name type="scientific">Bacteroides uniformis</name>
    <dbReference type="NCBI Taxonomy" id="820"/>
    <lineage>
        <taxon>Bacteria</taxon>
        <taxon>Pseudomonadati</taxon>
        <taxon>Bacteroidota</taxon>
        <taxon>Bacteroidia</taxon>
        <taxon>Bacteroidales</taxon>
        <taxon>Bacteroidaceae</taxon>
        <taxon>Bacteroides</taxon>
    </lineage>
</organism>
<reference evidence="6 7" key="1">
    <citation type="journal article" date="2019" name="Nat. Med.">
        <title>A library of human gut bacterial isolates paired with longitudinal multiomics data enables mechanistic microbiome research.</title>
        <authorList>
            <person name="Poyet M."/>
            <person name="Groussin M."/>
            <person name="Gibbons S.M."/>
            <person name="Avila-Pacheco J."/>
            <person name="Jiang X."/>
            <person name="Kearney S.M."/>
            <person name="Perrotta A.R."/>
            <person name="Berdy B."/>
            <person name="Zhao S."/>
            <person name="Lieberman T.D."/>
            <person name="Swanson P.K."/>
            <person name="Smith M."/>
            <person name="Roesemann S."/>
            <person name="Alexander J.E."/>
            <person name="Rich S.A."/>
            <person name="Livny J."/>
            <person name="Vlamakis H."/>
            <person name="Clish C."/>
            <person name="Bullock K."/>
            <person name="Deik A."/>
            <person name="Scott J."/>
            <person name="Pierce K.A."/>
            <person name="Xavier R.J."/>
            <person name="Alm E.J."/>
        </authorList>
    </citation>
    <scope>NUCLEOTIDE SEQUENCE [LARGE SCALE GENOMIC DNA]</scope>
    <source>
        <strain evidence="3 8">BIOML-A11</strain>
        <strain evidence="2 9">BIOML-A19</strain>
        <strain evidence="5 10">BIOML-A3</strain>
        <strain evidence="1 6">BIOML-A42</strain>
        <strain evidence="4 7">BIOML-A5</strain>
    </source>
</reference>
<dbReference type="Proteomes" id="UP000432488">
    <property type="component" value="Unassembled WGS sequence"/>
</dbReference>
<dbReference type="EMBL" id="WCUV01000017">
    <property type="protein sequence ID" value="KAB4087496.1"/>
    <property type="molecule type" value="Genomic_DNA"/>
</dbReference>
<gene>
    <name evidence="4" type="ORF">GAP47_13390</name>
    <name evidence="5" type="ORF">GAP48_04115</name>
    <name evidence="3" type="ORF">GAP55_07135</name>
    <name evidence="2" type="ORF">GAQ44_15160</name>
    <name evidence="1" type="ORF">GAQ56_18890</name>
</gene>
<evidence type="ECO:0000313" key="4">
    <source>
        <dbReference type="EMBL" id="KAB4235232.1"/>
    </source>
</evidence>
<evidence type="ECO:0000313" key="3">
    <source>
        <dbReference type="EMBL" id="KAB4214412.1"/>
    </source>
</evidence>
<dbReference type="Proteomes" id="UP000462376">
    <property type="component" value="Unassembled WGS sequence"/>
</dbReference>
<sequence>MLFSFFSEDYYFRQREIWQAADFTPSKIIDLNCCPLAFIGNCSTFVVACANEPSNVERWEHRTINKVPKRGKIPSTTAL</sequence>
<dbReference type="EMBL" id="WCTL01000011">
    <property type="protein sequence ID" value="KAB4235232.1"/>
    <property type="molecule type" value="Genomic_DNA"/>
</dbReference>
<dbReference type="Proteomes" id="UP000466952">
    <property type="component" value="Unassembled WGS sequence"/>
</dbReference>
<protein>
    <submittedName>
        <fullName evidence="3">Uncharacterized protein</fullName>
    </submittedName>
</protein>
<accession>A0A139JRL5</accession>
<evidence type="ECO:0000313" key="7">
    <source>
        <dbReference type="Proteomes" id="UP000462376"/>
    </source>
</evidence>
<comment type="caution">
    <text evidence="3">The sequence shown here is derived from an EMBL/GenBank/DDBJ whole genome shotgun (WGS) entry which is preliminary data.</text>
</comment>
<evidence type="ECO:0000313" key="5">
    <source>
        <dbReference type="EMBL" id="KAB4257658.1"/>
    </source>
</evidence>
<dbReference type="EMBL" id="WCTY01000029">
    <property type="protein sequence ID" value="KAB4181725.1"/>
    <property type="molecule type" value="Genomic_DNA"/>
</dbReference>
<evidence type="ECO:0000313" key="1">
    <source>
        <dbReference type="EMBL" id="KAB4087496.1"/>
    </source>
</evidence>
<dbReference type="EMBL" id="WCTJ01000004">
    <property type="protein sequence ID" value="KAB4257658.1"/>
    <property type="molecule type" value="Genomic_DNA"/>
</dbReference>
<dbReference type="Proteomes" id="UP000487989">
    <property type="component" value="Unassembled WGS sequence"/>
</dbReference>
<dbReference type="AlphaFoldDB" id="A0A139JRL5"/>
<evidence type="ECO:0000313" key="6">
    <source>
        <dbReference type="Proteomes" id="UP000432488"/>
    </source>
</evidence>
<dbReference type="OrthoDB" id="1030493at2"/>
<evidence type="ECO:0000313" key="10">
    <source>
        <dbReference type="Proteomes" id="UP000487989"/>
    </source>
</evidence>
<name>A0A139JRL5_BACUN</name>
<evidence type="ECO:0000313" key="9">
    <source>
        <dbReference type="Proteomes" id="UP000487221"/>
    </source>
</evidence>
<dbReference type="EMBL" id="WCTR01000004">
    <property type="protein sequence ID" value="KAB4214412.1"/>
    <property type="molecule type" value="Genomic_DNA"/>
</dbReference>